<organism evidence="1 2">
    <name type="scientific">Acer saccharum</name>
    <name type="common">Sugar maple</name>
    <dbReference type="NCBI Taxonomy" id="4024"/>
    <lineage>
        <taxon>Eukaryota</taxon>
        <taxon>Viridiplantae</taxon>
        <taxon>Streptophyta</taxon>
        <taxon>Embryophyta</taxon>
        <taxon>Tracheophyta</taxon>
        <taxon>Spermatophyta</taxon>
        <taxon>Magnoliopsida</taxon>
        <taxon>eudicotyledons</taxon>
        <taxon>Gunneridae</taxon>
        <taxon>Pentapetalae</taxon>
        <taxon>rosids</taxon>
        <taxon>malvids</taxon>
        <taxon>Sapindales</taxon>
        <taxon>Sapindaceae</taxon>
        <taxon>Hippocastanoideae</taxon>
        <taxon>Acereae</taxon>
        <taxon>Acer</taxon>
    </lineage>
</organism>
<sequence>MMKYLKPATLFDRLIKMNSKIPGIELATGKANLLLGLDIRQNYVGLAVSDYLNLVSYPIMPCKNHMDSVKKYFPGVIARYNIFGFIVGKPTNVRWRHLKDDEVHVKKFISDLQNTGKFKGLKYTYWCDVFASKHIELEYKLNVEDYLKDLPSYKQELLVQKFAAVGTLKAYLNHYRDVEDEYENAKMNLNANK</sequence>
<dbReference type="Proteomes" id="UP001168877">
    <property type="component" value="Unassembled WGS sequence"/>
</dbReference>
<dbReference type="AlphaFoldDB" id="A0AA39UYS9"/>
<dbReference type="SUPFAM" id="SSF53098">
    <property type="entry name" value="Ribonuclease H-like"/>
    <property type="match status" value="1"/>
</dbReference>
<dbReference type="InterPro" id="IPR037027">
    <property type="entry name" value="YqgF/RNaseH-like_dom_sf"/>
</dbReference>
<evidence type="ECO:0000313" key="2">
    <source>
        <dbReference type="Proteomes" id="UP001168877"/>
    </source>
</evidence>
<dbReference type="PANTHER" id="PTHR33317:SF1">
    <property type="entry name" value="POLYNUCLEOTIDYL TRANSFERASE, RIBONUCLEASE H-LIKE SUPERFAMILY PROTEIN"/>
    <property type="match status" value="1"/>
</dbReference>
<dbReference type="EMBL" id="JAUESC010000387">
    <property type="protein sequence ID" value="KAK0575364.1"/>
    <property type="molecule type" value="Genomic_DNA"/>
</dbReference>
<comment type="caution">
    <text evidence="1">The sequence shown here is derived from an EMBL/GenBank/DDBJ whole genome shotgun (WGS) entry which is preliminary data.</text>
</comment>
<protein>
    <recommendedName>
        <fullName evidence="3">Holliday junction resolvase</fullName>
    </recommendedName>
</protein>
<dbReference type="Gene3D" id="3.30.420.140">
    <property type="entry name" value="YqgF/RNase H-like domain"/>
    <property type="match status" value="1"/>
</dbReference>
<proteinExistence type="predicted"/>
<dbReference type="GO" id="GO:0000967">
    <property type="term" value="P:rRNA 5'-end processing"/>
    <property type="evidence" value="ECO:0007669"/>
    <property type="project" value="TreeGrafter"/>
</dbReference>
<keyword evidence="2" id="KW-1185">Reference proteome</keyword>
<evidence type="ECO:0008006" key="3">
    <source>
        <dbReference type="Google" id="ProtNLM"/>
    </source>
</evidence>
<name>A0AA39UYS9_ACESA</name>
<dbReference type="InterPro" id="IPR012337">
    <property type="entry name" value="RNaseH-like_sf"/>
</dbReference>
<evidence type="ECO:0000313" key="1">
    <source>
        <dbReference type="EMBL" id="KAK0575364.1"/>
    </source>
</evidence>
<reference evidence="1" key="1">
    <citation type="journal article" date="2022" name="Plant J.">
        <title>Strategies of tolerance reflected in two North American maple genomes.</title>
        <authorList>
            <person name="McEvoy S.L."/>
            <person name="Sezen U.U."/>
            <person name="Trouern-Trend A."/>
            <person name="McMahon S.M."/>
            <person name="Schaberg P.G."/>
            <person name="Yang J."/>
            <person name="Wegrzyn J.L."/>
            <person name="Swenson N.G."/>
        </authorList>
    </citation>
    <scope>NUCLEOTIDE SEQUENCE</scope>
    <source>
        <strain evidence="1">NS2018</strain>
    </source>
</reference>
<reference evidence="1" key="2">
    <citation type="submission" date="2023-06" db="EMBL/GenBank/DDBJ databases">
        <authorList>
            <person name="Swenson N.G."/>
            <person name="Wegrzyn J.L."/>
            <person name="Mcevoy S.L."/>
        </authorList>
    </citation>
    <scope>NUCLEOTIDE SEQUENCE</scope>
    <source>
        <strain evidence="1">NS2018</strain>
        <tissue evidence="1">Leaf</tissue>
    </source>
</reference>
<gene>
    <name evidence="1" type="ORF">LWI29_037927</name>
</gene>
<dbReference type="PANTHER" id="PTHR33317">
    <property type="entry name" value="POLYNUCLEOTIDYL TRANSFERASE, RIBONUCLEASE H-LIKE SUPERFAMILY PROTEIN"/>
    <property type="match status" value="1"/>
</dbReference>
<dbReference type="InterPro" id="IPR005227">
    <property type="entry name" value="YqgF"/>
</dbReference>
<dbReference type="Pfam" id="PF03652">
    <property type="entry name" value="RuvX"/>
    <property type="match status" value="1"/>
</dbReference>
<accession>A0AA39UYS9</accession>